<accession>A0A6C0JY58</accession>
<reference evidence="1" key="1">
    <citation type="journal article" date="2020" name="Nature">
        <title>Giant virus diversity and host interactions through global metagenomics.</title>
        <authorList>
            <person name="Schulz F."/>
            <person name="Roux S."/>
            <person name="Paez-Espino D."/>
            <person name="Jungbluth S."/>
            <person name="Walsh D.A."/>
            <person name="Denef V.J."/>
            <person name="McMahon K.D."/>
            <person name="Konstantinidis K.T."/>
            <person name="Eloe-Fadrosh E.A."/>
            <person name="Kyrpides N.C."/>
            <person name="Woyke T."/>
        </authorList>
    </citation>
    <scope>NUCLEOTIDE SEQUENCE</scope>
    <source>
        <strain evidence="1">GVMAG-S-1101164-67</strain>
    </source>
</reference>
<dbReference type="InterPro" id="IPR043918">
    <property type="entry name" value="DUF5760"/>
</dbReference>
<evidence type="ECO:0000313" key="1">
    <source>
        <dbReference type="EMBL" id="QHU10323.1"/>
    </source>
</evidence>
<dbReference type="Pfam" id="PF19064">
    <property type="entry name" value="DUF5760"/>
    <property type="match status" value="1"/>
</dbReference>
<dbReference type="EMBL" id="MN740753">
    <property type="protein sequence ID" value="QHU10323.1"/>
    <property type="molecule type" value="Genomic_DNA"/>
</dbReference>
<organism evidence="1">
    <name type="scientific">viral metagenome</name>
    <dbReference type="NCBI Taxonomy" id="1070528"/>
    <lineage>
        <taxon>unclassified sequences</taxon>
        <taxon>metagenomes</taxon>
        <taxon>organismal metagenomes</taxon>
    </lineage>
</organism>
<proteinExistence type="predicted"/>
<dbReference type="AlphaFoldDB" id="A0A6C0JY58"/>
<name>A0A6C0JY58_9ZZZZ</name>
<sequence length="128" mass="15038">MDTNNQLVISSNAKKEFVDNVKKWVLCDQQLKIMKEKTDRIRDMKNTLGSAICTYMDENKLSQNEIEITNGKLKICDKKEYSPLTFSYIEHSLAKIIPDKSHVQYIIQYLKENREIKTSTELKSIYKK</sequence>
<protein>
    <submittedName>
        <fullName evidence="1">Uncharacterized protein</fullName>
    </submittedName>
</protein>